<dbReference type="Proteomes" id="UP000663854">
    <property type="component" value="Unassembled WGS sequence"/>
</dbReference>
<evidence type="ECO:0000313" key="5">
    <source>
        <dbReference type="Proteomes" id="UP000663870"/>
    </source>
</evidence>
<feature type="transmembrane region" description="Helical" evidence="1">
    <location>
        <begin position="6"/>
        <end position="25"/>
    </location>
</feature>
<dbReference type="EMBL" id="CAJNOL010005546">
    <property type="protein sequence ID" value="CAF1606806.1"/>
    <property type="molecule type" value="Genomic_DNA"/>
</dbReference>
<gene>
    <name evidence="3" type="ORF">JXQ802_LOCUS48929</name>
    <name evidence="2" type="ORF">PYM288_LOCUS32887</name>
</gene>
<dbReference type="EMBL" id="CAJNOH010004153">
    <property type="protein sequence ID" value="CAF1361252.1"/>
    <property type="molecule type" value="Genomic_DNA"/>
</dbReference>
<keyword evidence="5" id="KW-1185">Reference proteome</keyword>
<protein>
    <submittedName>
        <fullName evidence="2">Uncharacterized protein</fullName>
    </submittedName>
</protein>
<comment type="caution">
    <text evidence="2">The sequence shown here is derived from an EMBL/GenBank/DDBJ whole genome shotgun (WGS) entry which is preliminary data.</text>
</comment>
<evidence type="ECO:0000313" key="3">
    <source>
        <dbReference type="EMBL" id="CAF1606806.1"/>
    </source>
</evidence>
<feature type="transmembrane region" description="Helical" evidence="1">
    <location>
        <begin position="107"/>
        <end position="125"/>
    </location>
</feature>
<dbReference type="AlphaFoldDB" id="A0A815I4C9"/>
<sequence>MNITINIIILSVIILYFIEWLYMIHSCEHQVFESYTNRSRWIELDLCFNSYASFGLLFIINKCSFGLLHVVDKFSFSLLHVVDKFSFGLLHVVDTFSFGLSRIYDEPFTIIMIVLVGLFAGGVINRSSDLGITMMELFHTIRHDMSIALNELWSSIKNAIMTVYRSITLVKIIELSFLGLILKSLSELPPLLFKTFDKTAKL</sequence>
<evidence type="ECO:0000313" key="2">
    <source>
        <dbReference type="EMBL" id="CAF1361252.1"/>
    </source>
</evidence>
<accession>A0A815I4C9</accession>
<organism evidence="2 4">
    <name type="scientific">Rotaria sordida</name>
    <dbReference type="NCBI Taxonomy" id="392033"/>
    <lineage>
        <taxon>Eukaryota</taxon>
        <taxon>Metazoa</taxon>
        <taxon>Spiralia</taxon>
        <taxon>Gnathifera</taxon>
        <taxon>Rotifera</taxon>
        <taxon>Eurotatoria</taxon>
        <taxon>Bdelloidea</taxon>
        <taxon>Philodinida</taxon>
        <taxon>Philodinidae</taxon>
        <taxon>Rotaria</taxon>
    </lineage>
</organism>
<evidence type="ECO:0000313" key="4">
    <source>
        <dbReference type="Proteomes" id="UP000663854"/>
    </source>
</evidence>
<dbReference type="Proteomes" id="UP000663870">
    <property type="component" value="Unassembled WGS sequence"/>
</dbReference>
<keyword evidence="1" id="KW-0812">Transmembrane</keyword>
<keyword evidence="1" id="KW-1133">Transmembrane helix</keyword>
<reference evidence="2" key="1">
    <citation type="submission" date="2021-02" db="EMBL/GenBank/DDBJ databases">
        <authorList>
            <person name="Nowell W R."/>
        </authorList>
    </citation>
    <scope>NUCLEOTIDE SEQUENCE</scope>
</reference>
<evidence type="ECO:0000256" key="1">
    <source>
        <dbReference type="SAM" id="Phobius"/>
    </source>
</evidence>
<feature type="transmembrane region" description="Helical" evidence="1">
    <location>
        <begin position="46"/>
        <end position="71"/>
    </location>
</feature>
<name>A0A815I4C9_9BILA</name>
<keyword evidence="1" id="KW-0472">Membrane</keyword>
<proteinExistence type="predicted"/>